<comment type="caution">
    <text evidence="9">The sequence shown here is derived from an EMBL/GenBank/DDBJ whole genome shotgun (WGS) entry which is preliminary data.</text>
</comment>
<dbReference type="PROSITE" id="PS51002">
    <property type="entry name" value="CYTB_NTER"/>
    <property type="match status" value="1"/>
</dbReference>
<dbReference type="Proteomes" id="UP000609651">
    <property type="component" value="Unassembled WGS sequence"/>
</dbReference>
<feature type="transmembrane region" description="Helical" evidence="6">
    <location>
        <begin position="333"/>
        <end position="353"/>
    </location>
</feature>
<keyword evidence="6" id="KW-1133">Transmembrane helix</keyword>
<dbReference type="InterPro" id="IPR036909">
    <property type="entry name" value="Cyt_c-like_dom_sf"/>
</dbReference>
<feature type="transmembrane region" description="Helical" evidence="6">
    <location>
        <begin position="117"/>
        <end position="136"/>
    </location>
</feature>
<dbReference type="EMBL" id="WTPX01000039">
    <property type="protein sequence ID" value="NNJ25499.1"/>
    <property type="molecule type" value="Genomic_DNA"/>
</dbReference>
<sequence length="670" mass="71998">MSVDTPEASSPIEPDSTATANGPGRVRTAITERGAAVGGWVHERTGHRGAFEWLADRTVPGGARWRYVTGPVSLGLFIVVFVTGLALMTGYVPSADAAWSSVHHIESKPGGSLLRGLHYWTTHALIVVFAIHLARLMLSAAFRSPRELAWVSGVLLFPLLVTAAVTGNPLSGSQKAFDQVEVEGAVLAGAPQVGPPMKQMLFGGPQAGHLTMTHFYALHIAFLPLAAAGLILFHLYQLLRWGTVRPEDPVAGGRPDTVNHAHQPGETPYFPNQTIRNAVAFAAVFGLVWVMAERHPAPLDAPPGGDVESMPRPEWYFRFLFELRTYPPPDLDFLATGVLPTLLIALLAAIPWIDRLGHRVGAAMRYLIVFGGLVAWSGLTIMSMSRDQADEHYLEVRRAAAARAERASELADYGIPPEGPAALLAADPKTRGPELFRAHCAACHSHTGPAVESWGPEHSIVGSECNAANLAGFGSRRWMRNMLDPQQVDSKTYFGCTPFAEGDMTDYVKNTLWEGVEPGTVDAEATDAILNAVAAAVAAEAGDRVHGGLPIALDHGGETFASDELAALVQQGRALMTGADGGLPGACTDCHNFAGEEYGYAVTLDGYGSRRWLADFISNPGHERYYGDENAMPAYAPNIGEDGTEDPSNTLTREEILLLVDWLRGDWLGR</sequence>
<evidence type="ECO:0000313" key="10">
    <source>
        <dbReference type="Proteomes" id="UP000609651"/>
    </source>
</evidence>
<keyword evidence="6" id="KW-0472">Membrane</keyword>
<feature type="domain" description="Cytochrome c" evidence="8">
    <location>
        <begin position="427"/>
        <end position="655"/>
    </location>
</feature>
<dbReference type="Gene3D" id="1.10.760.10">
    <property type="entry name" value="Cytochrome c-like domain"/>
    <property type="match status" value="1"/>
</dbReference>
<dbReference type="SUPFAM" id="SSF81648">
    <property type="entry name" value="a domain/subunit of cytochrome bc1 complex (Ubiquinol-cytochrome c reductase)"/>
    <property type="match status" value="1"/>
</dbReference>
<feature type="transmembrane region" description="Helical" evidence="6">
    <location>
        <begin position="215"/>
        <end position="236"/>
    </location>
</feature>
<evidence type="ECO:0000256" key="6">
    <source>
        <dbReference type="SAM" id="Phobius"/>
    </source>
</evidence>
<dbReference type="SUPFAM" id="SSF81342">
    <property type="entry name" value="Transmembrane di-heme cytochromes"/>
    <property type="match status" value="1"/>
</dbReference>
<feature type="transmembrane region" description="Helical" evidence="6">
    <location>
        <begin position="274"/>
        <end position="292"/>
    </location>
</feature>
<evidence type="ECO:0000256" key="4">
    <source>
        <dbReference type="PROSITE-ProRule" id="PRU00433"/>
    </source>
</evidence>
<dbReference type="Gene3D" id="1.20.810.10">
    <property type="entry name" value="Cytochrome Bc1 Complex, Chain C"/>
    <property type="match status" value="1"/>
</dbReference>
<feature type="transmembrane region" description="Helical" evidence="6">
    <location>
        <begin position="74"/>
        <end position="92"/>
    </location>
</feature>
<dbReference type="InterPro" id="IPR005797">
    <property type="entry name" value="Cyt_b/b6_N"/>
</dbReference>
<proteinExistence type="predicted"/>
<dbReference type="Pfam" id="PF13631">
    <property type="entry name" value="Cytochrom_B_N_2"/>
    <property type="match status" value="1"/>
</dbReference>
<dbReference type="PROSITE" id="PS51007">
    <property type="entry name" value="CYTC"/>
    <property type="match status" value="1"/>
</dbReference>
<evidence type="ECO:0000259" key="7">
    <source>
        <dbReference type="PROSITE" id="PS51002"/>
    </source>
</evidence>
<dbReference type="InterPro" id="IPR009056">
    <property type="entry name" value="Cyt_c-like_dom"/>
</dbReference>
<evidence type="ECO:0000259" key="8">
    <source>
        <dbReference type="PROSITE" id="PS51007"/>
    </source>
</evidence>
<evidence type="ECO:0000313" key="9">
    <source>
        <dbReference type="EMBL" id="NNJ25499.1"/>
    </source>
</evidence>
<organism evidence="9 10">
    <name type="scientific">Alienimonas chondri</name>
    <dbReference type="NCBI Taxonomy" id="2681879"/>
    <lineage>
        <taxon>Bacteria</taxon>
        <taxon>Pseudomonadati</taxon>
        <taxon>Planctomycetota</taxon>
        <taxon>Planctomycetia</taxon>
        <taxon>Planctomycetales</taxon>
        <taxon>Planctomycetaceae</taxon>
        <taxon>Alienimonas</taxon>
    </lineage>
</organism>
<keyword evidence="6" id="KW-0812">Transmembrane</keyword>
<evidence type="ECO:0000256" key="3">
    <source>
        <dbReference type="ARBA" id="ARBA00023004"/>
    </source>
</evidence>
<evidence type="ECO:0000256" key="2">
    <source>
        <dbReference type="ARBA" id="ARBA00022723"/>
    </source>
</evidence>
<gene>
    <name evidence="9" type="primary">petB</name>
    <name evidence="9" type="ORF">LzC2_15690</name>
</gene>
<keyword evidence="1 4" id="KW-0349">Heme</keyword>
<keyword evidence="2 4" id="KW-0479">Metal-binding</keyword>
<feature type="transmembrane region" description="Helical" evidence="6">
    <location>
        <begin position="365"/>
        <end position="384"/>
    </location>
</feature>
<feature type="transmembrane region" description="Helical" evidence="6">
    <location>
        <begin position="148"/>
        <end position="167"/>
    </location>
</feature>
<protein>
    <submittedName>
        <fullName evidence="9">Cytochrome b6</fullName>
    </submittedName>
</protein>
<dbReference type="InterPro" id="IPR027387">
    <property type="entry name" value="Cytb/b6-like_sf"/>
</dbReference>
<evidence type="ECO:0000256" key="1">
    <source>
        <dbReference type="ARBA" id="ARBA00022617"/>
    </source>
</evidence>
<reference evidence="9 10" key="1">
    <citation type="journal article" date="2020" name="Syst. Appl. Microbiol.">
        <title>Alienimonas chondri sp. nov., a novel planctomycete isolated from the biofilm of the red alga Chondrus crispus.</title>
        <authorList>
            <person name="Vitorino I."/>
            <person name="Albuquerque L."/>
            <person name="Wiegand S."/>
            <person name="Kallscheuer N."/>
            <person name="da Costa M.S."/>
            <person name="Lobo-da-Cunha A."/>
            <person name="Jogler C."/>
            <person name="Lage O.M."/>
        </authorList>
    </citation>
    <scope>NUCLEOTIDE SEQUENCE [LARGE SCALE GENOMIC DNA]</scope>
    <source>
        <strain evidence="9 10">LzC2</strain>
    </source>
</reference>
<keyword evidence="10" id="KW-1185">Reference proteome</keyword>
<keyword evidence="3 4" id="KW-0408">Iron</keyword>
<dbReference type="SUPFAM" id="SSF46626">
    <property type="entry name" value="Cytochrome c"/>
    <property type="match status" value="2"/>
</dbReference>
<feature type="region of interest" description="Disordered" evidence="5">
    <location>
        <begin position="1"/>
        <end position="25"/>
    </location>
</feature>
<dbReference type="PANTHER" id="PTHR19271:SF16">
    <property type="entry name" value="CYTOCHROME B"/>
    <property type="match status" value="1"/>
</dbReference>
<accession>A0ABX1VBR1</accession>
<evidence type="ECO:0000256" key="5">
    <source>
        <dbReference type="SAM" id="MobiDB-lite"/>
    </source>
</evidence>
<dbReference type="PANTHER" id="PTHR19271">
    <property type="entry name" value="CYTOCHROME B"/>
    <property type="match status" value="1"/>
</dbReference>
<dbReference type="InterPro" id="IPR036150">
    <property type="entry name" value="Cyt_b/b6_C_sf"/>
</dbReference>
<name>A0ABX1VBR1_9PLAN</name>
<feature type="domain" description="Cytochrome b/b6 N-terminal region profile" evidence="7">
    <location>
        <begin position="37"/>
        <end position="247"/>
    </location>
</feature>
<dbReference type="InterPro" id="IPR016174">
    <property type="entry name" value="Di-haem_cyt_TM"/>
</dbReference>